<dbReference type="Gene3D" id="3.90.180.10">
    <property type="entry name" value="Medium-chain alcohol dehydrogenases, catalytic domain"/>
    <property type="match status" value="1"/>
</dbReference>
<dbReference type="Proteomes" id="UP000492821">
    <property type="component" value="Unassembled WGS sequence"/>
</dbReference>
<dbReference type="PANTHER" id="PTHR42940:SF3">
    <property type="entry name" value="ALCOHOL DEHYDROGENASE 1-RELATED"/>
    <property type="match status" value="1"/>
</dbReference>
<keyword evidence="6" id="KW-0560">Oxidoreductase</keyword>
<dbReference type="CDD" id="cd08297">
    <property type="entry name" value="CAD3"/>
    <property type="match status" value="1"/>
</dbReference>
<dbReference type="EC" id="1.1.1.1" evidence="3"/>
<sequence length="354" mass="37869">MPFTVPKTQKAQVYDKYNGAFEYREIPVPEPGPLDILVNVKFTGVCHTDLHVWEGDFADAVKVEFPLVGGHEGLGYVVAKGSQVTNFEIGDVAGIKWVNSSCLACEMCKRGFEPNCVDSKNSGLHVNGTFQQYALVRATEAPKLPKDIDMPRAAPILCAGLTVYRALKEANVFPGEFVAVTGAGGGLGSLAIQYGHAMGMRVIAIDVGAERGEHCIALGATHYVDVSSKSPEEIIAEVQHATDGGPHGVVHVAPASAPFLQAAKYVRPRGTIVIVSLPKDTPIGADTVDTVLRVITIKGSYVGNREDMDEAIGFFSRGEVSAPVKLRKLSELGSIIDDMRNGKLIGRVVLDNDK</sequence>
<evidence type="ECO:0000256" key="4">
    <source>
        <dbReference type="ARBA" id="ARBA00022723"/>
    </source>
</evidence>
<dbReference type="InterPro" id="IPR013149">
    <property type="entry name" value="ADH-like_C"/>
</dbReference>
<evidence type="ECO:0000256" key="3">
    <source>
        <dbReference type="ARBA" id="ARBA00013190"/>
    </source>
</evidence>
<evidence type="ECO:0000313" key="10">
    <source>
        <dbReference type="WBParaSite" id="Pan_g7335.t1"/>
    </source>
</evidence>
<dbReference type="WBParaSite" id="Pan_g7335.t1">
    <property type="protein sequence ID" value="Pan_g7335.t1"/>
    <property type="gene ID" value="Pan_g7335"/>
</dbReference>
<keyword evidence="9" id="KW-1185">Reference proteome</keyword>
<organism evidence="9 10">
    <name type="scientific">Panagrellus redivivus</name>
    <name type="common">Microworm</name>
    <dbReference type="NCBI Taxonomy" id="6233"/>
    <lineage>
        <taxon>Eukaryota</taxon>
        <taxon>Metazoa</taxon>
        <taxon>Ecdysozoa</taxon>
        <taxon>Nematoda</taxon>
        <taxon>Chromadorea</taxon>
        <taxon>Rhabditida</taxon>
        <taxon>Tylenchina</taxon>
        <taxon>Panagrolaimomorpha</taxon>
        <taxon>Panagrolaimoidea</taxon>
        <taxon>Panagrolaimidae</taxon>
        <taxon>Panagrellus</taxon>
    </lineage>
</organism>
<keyword evidence="4" id="KW-0479">Metal-binding</keyword>
<feature type="domain" description="Enoyl reductase (ER)" evidence="8">
    <location>
        <begin position="19"/>
        <end position="350"/>
    </location>
</feature>
<dbReference type="PANTHER" id="PTHR42940">
    <property type="entry name" value="ALCOHOL DEHYDROGENASE 1-RELATED"/>
    <property type="match status" value="1"/>
</dbReference>
<reference evidence="10" key="2">
    <citation type="submission" date="2020-10" db="UniProtKB">
        <authorList>
            <consortium name="WormBaseParasite"/>
        </authorList>
    </citation>
    <scope>IDENTIFICATION</scope>
</reference>
<evidence type="ECO:0000256" key="7">
    <source>
        <dbReference type="ARBA" id="ARBA00023027"/>
    </source>
</evidence>
<dbReference type="SUPFAM" id="SSF50129">
    <property type="entry name" value="GroES-like"/>
    <property type="match status" value="1"/>
</dbReference>
<comment type="similarity">
    <text evidence="2">Belongs to the zinc-containing alcohol dehydrogenase family.</text>
</comment>
<evidence type="ECO:0000313" key="9">
    <source>
        <dbReference type="Proteomes" id="UP000492821"/>
    </source>
</evidence>
<dbReference type="GO" id="GO:0005737">
    <property type="term" value="C:cytoplasm"/>
    <property type="evidence" value="ECO:0007669"/>
    <property type="project" value="TreeGrafter"/>
</dbReference>
<evidence type="ECO:0000259" key="8">
    <source>
        <dbReference type="SMART" id="SM00829"/>
    </source>
</evidence>
<keyword evidence="7" id="KW-0520">NAD</keyword>
<dbReference type="InterPro" id="IPR013154">
    <property type="entry name" value="ADH-like_N"/>
</dbReference>
<dbReference type="GO" id="GO:0004022">
    <property type="term" value="F:alcohol dehydrogenase (NAD+) activity"/>
    <property type="evidence" value="ECO:0007669"/>
    <property type="project" value="UniProtKB-EC"/>
</dbReference>
<dbReference type="Pfam" id="PF08240">
    <property type="entry name" value="ADH_N"/>
    <property type="match status" value="1"/>
</dbReference>
<dbReference type="Gene3D" id="3.40.50.720">
    <property type="entry name" value="NAD(P)-binding Rossmann-like Domain"/>
    <property type="match status" value="1"/>
</dbReference>
<keyword evidence="5" id="KW-0862">Zinc</keyword>
<evidence type="ECO:0000256" key="2">
    <source>
        <dbReference type="ARBA" id="ARBA00008072"/>
    </source>
</evidence>
<protein>
    <recommendedName>
        <fullName evidence="3">alcohol dehydrogenase</fullName>
        <ecNumber evidence="3">1.1.1.1</ecNumber>
    </recommendedName>
</protein>
<dbReference type="SUPFAM" id="SSF51735">
    <property type="entry name" value="NAD(P)-binding Rossmann-fold domains"/>
    <property type="match status" value="1"/>
</dbReference>
<proteinExistence type="inferred from homology"/>
<dbReference type="InterPro" id="IPR011032">
    <property type="entry name" value="GroES-like_sf"/>
</dbReference>
<dbReference type="InterPro" id="IPR036291">
    <property type="entry name" value="NAD(P)-bd_dom_sf"/>
</dbReference>
<accession>A0A7E4W7F5</accession>
<evidence type="ECO:0000256" key="6">
    <source>
        <dbReference type="ARBA" id="ARBA00023002"/>
    </source>
</evidence>
<dbReference type="InterPro" id="IPR020843">
    <property type="entry name" value="ER"/>
</dbReference>
<dbReference type="GO" id="GO:0046872">
    <property type="term" value="F:metal ion binding"/>
    <property type="evidence" value="ECO:0007669"/>
    <property type="project" value="UniProtKB-KW"/>
</dbReference>
<dbReference type="AlphaFoldDB" id="A0A7E4W7F5"/>
<dbReference type="FunFam" id="3.40.50.720:FF:000039">
    <property type="entry name" value="Alcohol dehydrogenase AdhP"/>
    <property type="match status" value="1"/>
</dbReference>
<evidence type="ECO:0000256" key="5">
    <source>
        <dbReference type="ARBA" id="ARBA00022833"/>
    </source>
</evidence>
<name>A0A7E4W7F5_PANRE</name>
<comment type="cofactor">
    <cofactor evidence="1">
        <name>Zn(2+)</name>
        <dbReference type="ChEBI" id="CHEBI:29105"/>
    </cofactor>
</comment>
<evidence type="ECO:0000256" key="1">
    <source>
        <dbReference type="ARBA" id="ARBA00001947"/>
    </source>
</evidence>
<reference evidence="9" key="1">
    <citation type="journal article" date="2013" name="Genetics">
        <title>The draft genome and transcriptome of Panagrellus redivivus are shaped by the harsh demands of a free-living lifestyle.</title>
        <authorList>
            <person name="Srinivasan J."/>
            <person name="Dillman A.R."/>
            <person name="Macchietto M.G."/>
            <person name="Heikkinen L."/>
            <person name="Lakso M."/>
            <person name="Fracchia K.M."/>
            <person name="Antoshechkin I."/>
            <person name="Mortazavi A."/>
            <person name="Wong G."/>
            <person name="Sternberg P.W."/>
        </authorList>
    </citation>
    <scope>NUCLEOTIDE SEQUENCE [LARGE SCALE GENOMIC DNA]</scope>
    <source>
        <strain evidence="9">MT8872</strain>
    </source>
</reference>
<dbReference type="Pfam" id="PF00107">
    <property type="entry name" value="ADH_zinc_N"/>
    <property type="match status" value="1"/>
</dbReference>
<dbReference type="SMART" id="SM00829">
    <property type="entry name" value="PKS_ER"/>
    <property type="match status" value="1"/>
</dbReference>